<evidence type="ECO:0008006" key="2">
    <source>
        <dbReference type="Google" id="ProtNLM"/>
    </source>
</evidence>
<dbReference type="InterPro" id="IPR008189">
    <property type="entry name" value="rRNA_ssu_MeTfrase_I"/>
</dbReference>
<dbReference type="PANTHER" id="PTHR46111">
    <property type="entry name" value="RIBOSOMAL RNA SMALL SUBUNIT METHYLTRANSFERASE I"/>
    <property type="match status" value="1"/>
</dbReference>
<dbReference type="InterPro" id="IPR014776">
    <property type="entry name" value="4pyrrole_Mease_sub2"/>
</dbReference>
<proteinExistence type="predicted"/>
<dbReference type="GO" id="GO:0008168">
    <property type="term" value="F:methyltransferase activity"/>
    <property type="evidence" value="ECO:0007669"/>
    <property type="project" value="InterPro"/>
</dbReference>
<name>A0A382MTJ4_9ZZZZ</name>
<feature type="non-terminal residue" evidence="1">
    <location>
        <position position="1"/>
    </location>
</feature>
<dbReference type="EMBL" id="UINC01095385">
    <property type="protein sequence ID" value="SVC51425.1"/>
    <property type="molecule type" value="Genomic_DNA"/>
</dbReference>
<reference evidence="1" key="1">
    <citation type="submission" date="2018-05" db="EMBL/GenBank/DDBJ databases">
        <authorList>
            <person name="Lanie J.A."/>
            <person name="Ng W.-L."/>
            <person name="Kazmierczak K.M."/>
            <person name="Andrzejewski T.M."/>
            <person name="Davidsen T.M."/>
            <person name="Wayne K.J."/>
            <person name="Tettelin H."/>
            <person name="Glass J.I."/>
            <person name="Rusch D."/>
            <person name="Podicherti R."/>
            <person name="Tsui H.-C.T."/>
            <person name="Winkler M.E."/>
        </authorList>
    </citation>
    <scope>NUCLEOTIDE SEQUENCE</scope>
</reference>
<sequence>VYPIPGSSAVTAAVSVSGFCDKYLFYGFLAKKENELNNVLKKLCDLNYTIVFFVPASKINFYILQFKKYFFDRKIVIAKEMTKIHEEFIRGKIESINNLPRNLKGELTIVLSDKIKEKNIKKEINESVKIEIKKMLKKYSHKDVVEFISKKEDLPKKIIYNFCLTLKK</sequence>
<dbReference type="PANTHER" id="PTHR46111:SF1">
    <property type="entry name" value="RIBOSOMAL RNA SMALL SUBUNIT METHYLTRANSFERASE I"/>
    <property type="match status" value="1"/>
</dbReference>
<accession>A0A382MTJ4</accession>
<organism evidence="1">
    <name type="scientific">marine metagenome</name>
    <dbReference type="NCBI Taxonomy" id="408172"/>
    <lineage>
        <taxon>unclassified sequences</taxon>
        <taxon>metagenomes</taxon>
        <taxon>ecological metagenomes</taxon>
    </lineage>
</organism>
<dbReference type="Gene3D" id="3.30.950.10">
    <property type="entry name" value="Methyltransferase, Cobalt-precorrin-4 Transmethylase, Domain 2"/>
    <property type="match status" value="1"/>
</dbReference>
<gene>
    <name evidence="1" type="ORF">METZ01_LOCUS304279</name>
</gene>
<dbReference type="InterPro" id="IPR035996">
    <property type="entry name" value="4pyrrol_Methylase_sf"/>
</dbReference>
<evidence type="ECO:0000313" key="1">
    <source>
        <dbReference type="EMBL" id="SVC51425.1"/>
    </source>
</evidence>
<dbReference type="SUPFAM" id="SSF53790">
    <property type="entry name" value="Tetrapyrrole methylase"/>
    <property type="match status" value="1"/>
</dbReference>
<protein>
    <recommendedName>
        <fullName evidence="2">Tetrapyrrole methylase domain-containing protein</fullName>
    </recommendedName>
</protein>
<dbReference type="AlphaFoldDB" id="A0A382MTJ4"/>